<sequence length="242" mass="23643">MYSIRPALKSVLMLSVASVIGVSLSFATSASAIDISGCANKRTGILRVSKVCKPSEYSIVWSQDGVGAKGATGPAGPTGATGPIGLTGATGATGATGPAGATSTVKGDTGATGAKGATGDTGATGTVGKYAIVALTDNAATLTAAQLVNNTLFNIITMGTARALTMDTGPNIASAYSGEVLGSSFEFAIWNRGAAIATLTASATATLTGTGDVGAGKIVKFLCMFTVITAGAEVVACQSFNV</sequence>
<accession>A0A6J6B4R7</accession>
<protein>
    <submittedName>
        <fullName evidence="1">Unannotated protein</fullName>
    </submittedName>
</protein>
<proteinExistence type="predicted"/>
<dbReference type="Pfam" id="PF01391">
    <property type="entry name" value="Collagen"/>
    <property type="match status" value="1"/>
</dbReference>
<dbReference type="InterPro" id="IPR008160">
    <property type="entry name" value="Collagen"/>
</dbReference>
<dbReference type="EMBL" id="CAEZSE010000065">
    <property type="protein sequence ID" value="CAB4533875.1"/>
    <property type="molecule type" value="Genomic_DNA"/>
</dbReference>
<evidence type="ECO:0000313" key="1">
    <source>
        <dbReference type="EMBL" id="CAB4533875.1"/>
    </source>
</evidence>
<evidence type="ECO:0000313" key="2">
    <source>
        <dbReference type="EMBL" id="CAB4675803.1"/>
    </source>
</evidence>
<name>A0A6J6B4R7_9ZZZZ</name>
<dbReference type="EMBL" id="CAEZWU010000173">
    <property type="protein sequence ID" value="CAB4675803.1"/>
    <property type="molecule type" value="Genomic_DNA"/>
</dbReference>
<organism evidence="1">
    <name type="scientific">freshwater metagenome</name>
    <dbReference type="NCBI Taxonomy" id="449393"/>
    <lineage>
        <taxon>unclassified sequences</taxon>
        <taxon>metagenomes</taxon>
        <taxon>ecological metagenomes</taxon>
    </lineage>
</organism>
<reference evidence="1" key="1">
    <citation type="submission" date="2020-05" db="EMBL/GenBank/DDBJ databases">
        <authorList>
            <person name="Chiriac C."/>
            <person name="Salcher M."/>
            <person name="Ghai R."/>
            <person name="Kavagutti S V."/>
        </authorList>
    </citation>
    <scope>NUCLEOTIDE SEQUENCE</scope>
</reference>
<gene>
    <name evidence="1" type="ORF">UFOPK1353_00525</name>
    <name evidence="2" type="ORF">UFOPK2292_01073</name>
</gene>
<dbReference type="AlphaFoldDB" id="A0A6J6B4R7"/>